<feature type="transmembrane region" description="Helical" evidence="7">
    <location>
        <begin position="432"/>
        <end position="455"/>
    </location>
</feature>
<evidence type="ECO:0000256" key="5">
    <source>
        <dbReference type="ARBA" id="ARBA00023136"/>
    </source>
</evidence>
<keyword evidence="4 7" id="KW-1133">Transmembrane helix</keyword>
<evidence type="ECO:0000313" key="10">
    <source>
        <dbReference type="EMBL" id="KAF4304988.1"/>
    </source>
</evidence>
<comment type="caution">
    <text evidence="9">The sequence shown here is derived from an EMBL/GenBank/DDBJ whole genome shotgun (WGS) entry which is preliminary data.</text>
</comment>
<dbReference type="SUPFAM" id="SSF103473">
    <property type="entry name" value="MFS general substrate transporter"/>
    <property type="match status" value="1"/>
</dbReference>
<evidence type="ECO:0000256" key="2">
    <source>
        <dbReference type="ARBA" id="ARBA00022448"/>
    </source>
</evidence>
<reference evidence="9 11" key="1">
    <citation type="submission" date="2020-04" db="EMBL/GenBank/DDBJ databases">
        <title>Genome Assembly and Annotation of Botryosphaeria dothidea sdau 11-99, a Latent Pathogen of Apple Fruit Ring Rot in China.</title>
        <authorList>
            <person name="Yu C."/>
            <person name="Diao Y."/>
            <person name="Lu Q."/>
            <person name="Zhao J."/>
            <person name="Cui S."/>
            <person name="Peng C."/>
            <person name="He B."/>
            <person name="Liu H."/>
        </authorList>
    </citation>
    <scope>NUCLEOTIDE SEQUENCE [LARGE SCALE GENOMIC DNA]</scope>
    <source>
        <strain evidence="11">sdau11-99</strain>
        <strain evidence="9">Sdau11-99</strain>
    </source>
</reference>
<dbReference type="PROSITE" id="PS50850">
    <property type="entry name" value="MFS"/>
    <property type="match status" value="1"/>
</dbReference>
<evidence type="ECO:0000313" key="11">
    <source>
        <dbReference type="Proteomes" id="UP000572817"/>
    </source>
</evidence>
<gene>
    <name evidence="10" type="ORF">GTA08_BOTSDO07058</name>
    <name evidence="9" type="ORF">GTA08_BOTSDO11252</name>
</gene>
<dbReference type="Proteomes" id="UP000572817">
    <property type="component" value="Unassembled WGS sequence"/>
</dbReference>
<dbReference type="GO" id="GO:1901604">
    <property type="term" value="F:dethiobiotin transmembrane transporter activity"/>
    <property type="evidence" value="ECO:0007669"/>
    <property type="project" value="TreeGrafter"/>
</dbReference>
<feature type="transmembrane region" description="Helical" evidence="7">
    <location>
        <begin position="308"/>
        <end position="328"/>
    </location>
</feature>
<feature type="transmembrane region" description="Helical" evidence="7">
    <location>
        <begin position="475"/>
        <end position="495"/>
    </location>
</feature>
<dbReference type="FunFam" id="1.20.1250.20:FF:000399">
    <property type="entry name" value="MFS general substrate transporter"/>
    <property type="match status" value="1"/>
</dbReference>
<proteinExistence type="predicted"/>
<evidence type="ECO:0000256" key="1">
    <source>
        <dbReference type="ARBA" id="ARBA00004141"/>
    </source>
</evidence>
<comment type="subcellular location">
    <subcellularLocation>
        <location evidence="1">Membrane</location>
        <topology evidence="1">Multi-pass membrane protein</topology>
    </subcellularLocation>
</comment>
<dbReference type="EMBL" id="WWBZ02000082">
    <property type="protein sequence ID" value="KAF4300700.1"/>
    <property type="molecule type" value="Genomic_DNA"/>
</dbReference>
<name>A0A8H4MX71_9PEZI</name>
<feature type="transmembrane region" description="Helical" evidence="7">
    <location>
        <begin position="54"/>
        <end position="77"/>
    </location>
</feature>
<evidence type="ECO:0000256" key="6">
    <source>
        <dbReference type="SAM" id="MobiDB-lite"/>
    </source>
</evidence>
<dbReference type="InterPro" id="IPR036259">
    <property type="entry name" value="MFS_trans_sf"/>
</dbReference>
<feature type="transmembrane region" description="Helical" evidence="7">
    <location>
        <begin position="340"/>
        <end position="358"/>
    </location>
</feature>
<dbReference type="Gene3D" id="1.20.1250.20">
    <property type="entry name" value="MFS general substrate transporter like domains"/>
    <property type="match status" value="2"/>
</dbReference>
<feature type="region of interest" description="Disordered" evidence="6">
    <location>
        <begin position="1"/>
        <end position="31"/>
    </location>
</feature>
<accession>A0A8H4MX71</accession>
<dbReference type="EMBL" id="WWBZ02000040">
    <property type="protein sequence ID" value="KAF4304988.1"/>
    <property type="molecule type" value="Genomic_DNA"/>
</dbReference>
<dbReference type="PANTHER" id="PTHR43791:SF33">
    <property type="entry name" value="VITAMIN H TRANSPORTER 1"/>
    <property type="match status" value="1"/>
</dbReference>
<keyword evidence="3 7" id="KW-0812">Transmembrane</keyword>
<evidence type="ECO:0000256" key="3">
    <source>
        <dbReference type="ARBA" id="ARBA00022692"/>
    </source>
</evidence>
<sequence length="534" mass="58952">MSGDQIDGRDAASEQAGPVGKHEGFHEDREVGQEPEFMDVDRIERVYNKLDRRILPAFWVLYFLCSAIRSNVGLAQTMNSDVGHDLASQMHLTAKEVSTGLALFYVCYVIFDLPSNLIMSKLSPHLWMSRIVIGVGIIGACMAAVKAEWSFYLLRLLLGIVIAGMWPGMSYYLTLFYPPSRTGKRIGRYFTAAQVSAAVVGLVSAGFQEMDGERGLVGFQWMFLVYGLITIVVGITLLWWLPDRPLPPGEVKDRSGWKKWAPQSTPALTGEDARIHYEDLRRVYHHKPWTLRDLLQVFTDWRLWPLSVMYFGVVGVGIGTQLYASVIIKGINPSLSGVNLSLLTAPIWIMDLIAILIVTPLSDRFHHHRALFFSIAVLIQIAGLLVTTFAPAHPYPWARYGGLLMVGFGLGPTVPLTMAWTNEIFQPRHGEVGVAAASALVSGLGNLGSIMTTYALYTGWPADAQGEHKYRKSNLVMIGILAASVLAAGVMWVGVRLSAKKARREGREGVNGVVDGAAAREERQRGLGRIGRKQ</sequence>
<feature type="transmembrane region" description="Helical" evidence="7">
    <location>
        <begin position="219"/>
        <end position="241"/>
    </location>
</feature>
<dbReference type="InterPro" id="IPR011701">
    <property type="entry name" value="MFS"/>
</dbReference>
<evidence type="ECO:0000259" key="8">
    <source>
        <dbReference type="PROSITE" id="PS50850"/>
    </source>
</evidence>
<dbReference type="GO" id="GO:1905135">
    <property type="term" value="P:biotin import across plasma membrane"/>
    <property type="evidence" value="ECO:0007669"/>
    <property type="project" value="TreeGrafter"/>
</dbReference>
<evidence type="ECO:0000256" key="4">
    <source>
        <dbReference type="ARBA" id="ARBA00022989"/>
    </source>
</evidence>
<dbReference type="GO" id="GO:0015225">
    <property type="term" value="F:biotin transmembrane transporter activity"/>
    <property type="evidence" value="ECO:0007669"/>
    <property type="project" value="TreeGrafter"/>
</dbReference>
<dbReference type="PANTHER" id="PTHR43791">
    <property type="entry name" value="PERMEASE-RELATED"/>
    <property type="match status" value="1"/>
</dbReference>
<dbReference type="OrthoDB" id="5298304at2759"/>
<evidence type="ECO:0000313" key="9">
    <source>
        <dbReference type="EMBL" id="KAF4300700.1"/>
    </source>
</evidence>
<dbReference type="GO" id="GO:0005886">
    <property type="term" value="C:plasma membrane"/>
    <property type="evidence" value="ECO:0007669"/>
    <property type="project" value="TreeGrafter"/>
</dbReference>
<feature type="compositionally biased region" description="Basic and acidic residues" evidence="6">
    <location>
        <begin position="1"/>
        <end position="12"/>
    </location>
</feature>
<dbReference type="GO" id="GO:0015295">
    <property type="term" value="F:solute:proton symporter activity"/>
    <property type="evidence" value="ECO:0007669"/>
    <property type="project" value="TreeGrafter"/>
</dbReference>
<feature type="compositionally biased region" description="Basic and acidic residues" evidence="6">
    <location>
        <begin position="20"/>
        <end position="31"/>
    </location>
</feature>
<feature type="transmembrane region" description="Helical" evidence="7">
    <location>
        <begin position="189"/>
        <end position="207"/>
    </location>
</feature>
<feature type="transmembrane region" description="Helical" evidence="7">
    <location>
        <begin position="370"/>
        <end position="391"/>
    </location>
</feature>
<feature type="transmembrane region" description="Helical" evidence="7">
    <location>
        <begin position="151"/>
        <end position="177"/>
    </location>
</feature>
<protein>
    <submittedName>
        <fullName evidence="9">Putative high affinity nicotinic acid plasma membrane permease protein</fullName>
    </submittedName>
</protein>
<feature type="transmembrane region" description="Helical" evidence="7">
    <location>
        <begin position="397"/>
        <end position="420"/>
    </location>
</feature>
<keyword evidence="2" id="KW-0813">Transport</keyword>
<dbReference type="InterPro" id="IPR020846">
    <property type="entry name" value="MFS_dom"/>
</dbReference>
<feature type="domain" description="Major facilitator superfamily (MFS) profile" evidence="8">
    <location>
        <begin position="54"/>
        <end position="501"/>
    </location>
</feature>
<organism evidence="9 11">
    <name type="scientific">Botryosphaeria dothidea</name>
    <dbReference type="NCBI Taxonomy" id="55169"/>
    <lineage>
        <taxon>Eukaryota</taxon>
        <taxon>Fungi</taxon>
        <taxon>Dikarya</taxon>
        <taxon>Ascomycota</taxon>
        <taxon>Pezizomycotina</taxon>
        <taxon>Dothideomycetes</taxon>
        <taxon>Dothideomycetes incertae sedis</taxon>
        <taxon>Botryosphaeriales</taxon>
        <taxon>Botryosphaeriaceae</taxon>
        <taxon>Botryosphaeria</taxon>
    </lineage>
</organism>
<evidence type="ECO:0000256" key="7">
    <source>
        <dbReference type="SAM" id="Phobius"/>
    </source>
</evidence>
<dbReference type="AlphaFoldDB" id="A0A8H4MX71"/>
<keyword evidence="11" id="KW-1185">Reference proteome</keyword>
<feature type="transmembrane region" description="Helical" evidence="7">
    <location>
        <begin position="127"/>
        <end position="145"/>
    </location>
</feature>
<dbReference type="Pfam" id="PF07690">
    <property type="entry name" value="MFS_1"/>
    <property type="match status" value="1"/>
</dbReference>
<feature type="transmembrane region" description="Helical" evidence="7">
    <location>
        <begin position="97"/>
        <end position="115"/>
    </location>
</feature>
<keyword evidence="5 7" id="KW-0472">Membrane</keyword>
<dbReference type="FunFam" id="1.20.1250.20:FF:000278">
    <property type="entry name" value="Putative MFS transporter"/>
    <property type="match status" value="1"/>
</dbReference>